<sequence length="417" mass="48779">MSHNDCTRRTLGITDANITFDPENFNHYERHGAIKVLVYEGKLTYQVSRCPQCGYENKLVHNGTKLVELKMPCINNYVTILRLHKQRFYCRNCHASFMAHTPVMHKHCSIADVTKKMIKQWCLEDVSEKEIAQQINISPSSVNRCINRISAHCVRFSQPLPRHICFDEFRSIGSRMSFICIDGDSHQLLELLPDRLIKTIKRFFNGFDLNNRKRVTSVVMDLNANYGRIIHGLFPNAKIVIDRFHLVQMLGRSLDDTRVKVGKQLPTKSRERHVLKSQWKVLKKPADKLDEVHRKYRYRLHEYLSDFEVIDICLSTSPKLKHDWLAYQAFLTAMQNRNEHDFEVCLGQYNSAGTAMDQTVKTFKKNLRDIKHSLETNLSNGPLEGTNRKIKQIKRTACGYHNLNHYFNRIWLEVTHH</sequence>
<dbReference type="InterPro" id="IPR047951">
    <property type="entry name" value="Transpos_ISL3"/>
</dbReference>
<protein>
    <submittedName>
        <fullName evidence="2">ISL3 family transposase</fullName>
    </submittedName>
</protein>
<evidence type="ECO:0000313" key="2">
    <source>
        <dbReference type="EMBL" id="MYV16362.1"/>
    </source>
</evidence>
<organism evidence="2 3">
    <name type="scientific">Furfurilactobacillus milii</name>
    <dbReference type="NCBI Taxonomy" id="2888272"/>
    <lineage>
        <taxon>Bacteria</taxon>
        <taxon>Bacillati</taxon>
        <taxon>Bacillota</taxon>
        <taxon>Bacilli</taxon>
        <taxon>Lactobacillales</taxon>
        <taxon>Lactobacillaceae</taxon>
        <taxon>Furfurilactobacillus</taxon>
    </lineage>
</organism>
<evidence type="ECO:0000313" key="3">
    <source>
        <dbReference type="Proteomes" id="UP000449209"/>
    </source>
</evidence>
<feature type="domain" description="Transposase IS204/IS1001/IS1096/IS1165 DDE" evidence="1">
    <location>
        <begin position="164"/>
        <end position="410"/>
    </location>
</feature>
<dbReference type="AlphaFoldDB" id="A0A6N9HZR6"/>
<accession>A0A6N9HZR6</accession>
<dbReference type="RefSeq" id="WP_161002934.1">
    <property type="nucleotide sequence ID" value="NZ_WEZQ01000002.1"/>
</dbReference>
<dbReference type="EMBL" id="WEZQ01000002">
    <property type="protein sequence ID" value="MYV16362.1"/>
    <property type="molecule type" value="Genomic_DNA"/>
</dbReference>
<comment type="caution">
    <text evidence="2">The sequence shown here is derived from an EMBL/GenBank/DDBJ whole genome shotgun (WGS) entry which is preliminary data.</text>
</comment>
<dbReference type="NCBIfam" id="NF033550">
    <property type="entry name" value="transpos_ISL3"/>
    <property type="match status" value="1"/>
</dbReference>
<dbReference type="PANTHER" id="PTHR33498">
    <property type="entry name" value="TRANSPOSASE FOR INSERTION SEQUENCE ELEMENT IS1557"/>
    <property type="match status" value="1"/>
</dbReference>
<dbReference type="PANTHER" id="PTHR33498:SF1">
    <property type="entry name" value="TRANSPOSASE FOR INSERTION SEQUENCE ELEMENT IS1557"/>
    <property type="match status" value="1"/>
</dbReference>
<name>A0A6N9HZR6_9LACO</name>
<dbReference type="InterPro" id="IPR002560">
    <property type="entry name" value="Transposase_DDE"/>
</dbReference>
<dbReference type="Proteomes" id="UP000449209">
    <property type="component" value="Unassembled WGS sequence"/>
</dbReference>
<reference evidence="2 3" key="1">
    <citation type="journal article" date="2019" name="Appl. Environ. Microbiol.">
        <title>Genetic determinants of hydroxycinnamic acid metabolism in heterofermentative lactobacilli.</title>
        <authorList>
            <person name="Gaur G."/>
            <person name="Oh J.H."/>
            <person name="Filannino P."/>
            <person name="Gobbetti M."/>
            <person name="van Pijkeren J.P."/>
            <person name="Ganzle M.G."/>
        </authorList>
    </citation>
    <scope>NUCLEOTIDE SEQUENCE [LARGE SCALE GENOMIC DNA]</scope>
    <source>
        <strain evidence="2 3">C5</strain>
    </source>
</reference>
<gene>
    <name evidence="2" type="ORF">GB993_02345</name>
</gene>
<evidence type="ECO:0000259" key="1">
    <source>
        <dbReference type="Pfam" id="PF01610"/>
    </source>
</evidence>
<dbReference type="Pfam" id="PF01610">
    <property type="entry name" value="DDE_Tnp_ISL3"/>
    <property type="match status" value="1"/>
</dbReference>
<dbReference type="OrthoDB" id="6197054at2"/>
<proteinExistence type="predicted"/>